<reference evidence="2 3" key="1">
    <citation type="submission" date="2019-03" db="EMBL/GenBank/DDBJ databases">
        <title>Genomic Encyclopedia of Type Strains, Phase IV (KMG-IV): sequencing the most valuable type-strain genomes for metagenomic binning, comparative biology and taxonomic classification.</title>
        <authorList>
            <person name="Goeker M."/>
        </authorList>
    </citation>
    <scope>NUCLEOTIDE SEQUENCE [LARGE SCALE GENOMIC DNA]</scope>
    <source>
        <strain evidence="2 3">DSM 28697</strain>
    </source>
</reference>
<dbReference type="InterPro" id="IPR023399">
    <property type="entry name" value="Baseplate-like_2-layer_sand"/>
</dbReference>
<dbReference type="EMBL" id="SNYJ01000022">
    <property type="protein sequence ID" value="TDQ35288.1"/>
    <property type="molecule type" value="Genomic_DNA"/>
</dbReference>
<sequence length="327" mass="37488">MIGLLINNNGQQLDLSGTVQEVDWSGRKFQAPRQLKVTLRGDSLYGELIQVASGSPVTFSWKKKQLFRGYVFRYEVNEQGIVTMIAYDQMYYLINNSDTYTFENQKASAILTRICKDFSLKIGSVADTGYVIKSLVQEERPLYDIVLRALDTTFKQNGQRFYLFDQGGKVQLIKRSQPAEMWVIETGGNITHYSYSTSIEEAANRVKYVRTIEEEKRIVVVEENKDLQKKWGVLQHYESVVDDINEAQIRTRAKTMLKKMAQEKRSFELTALGIPDIISGGAVQINVEDLGIKSRFYVDQDAHFFKGNYHSMDLTLTYTDELPEVGF</sequence>
<evidence type="ECO:0000313" key="3">
    <source>
        <dbReference type="Proteomes" id="UP000295632"/>
    </source>
</evidence>
<dbReference type="Gene3D" id="3.30.1920.10">
    <property type="entry name" value="Baseplate protein-like domains - 2 layer sandwich fold"/>
    <property type="match status" value="1"/>
</dbReference>
<dbReference type="OrthoDB" id="1698671at2"/>
<evidence type="ECO:0000313" key="2">
    <source>
        <dbReference type="EMBL" id="TDQ35288.1"/>
    </source>
</evidence>
<gene>
    <name evidence="2" type="ORF">EV213_12275</name>
</gene>
<dbReference type="Gene3D" id="2.30.300.10">
    <property type="entry name" value="Baseplate protein-like domain - beta roll fold"/>
    <property type="match status" value="1"/>
</dbReference>
<comment type="caution">
    <text evidence="2">The sequence shown here is derived from an EMBL/GenBank/DDBJ whole genome shotgun (WGS) entry which is preliminary data.</text>
</comment>
<dbReference type="AlphaFoldDB" id="A0A4V3D4D9"/>
<evidence type="ECO:0000259" key="1">
    <source>
        <dbReference type="Pfam" id="PF24032"/>
    </source>
</evidence>
<dbReference type="Proteomes" id="UP000295632">
    <property type="component" value="Unassembled WGS sequence"/>
</dbReference>
<dbReference type="Pfam" id="PF24032">
    <property type="entry name" value="YQBQ"/>
    <property type="match status" value="1"/>
</dbReference>
<protein>
    <recommendedName>
        <fullName evidence="1">YqbQ/XkdQ domain-containing protein</fullName>
    </recommendedName>
</protein>
<accession>A0A4V3D4D9</accession>
<dbReference type="InterPro" id="IPR056937">
    <property type="entry name" value="YqbQ/XkdQ"/>
</dbReference>
<name>A0A4V3D4D9_9BACI</name>
<proteinExistence type="predicted"/>
<feature type="domain" description="YqbQ/XkdQ" evidence="1">
    <location>
        <begin position="22"/>
        <end position="316"/>
    </location>
</feature>
<organism evidence="2 3">
    <name type="scientific">Aureibacillus halotolerans</name>
    <dbReference type="NCBI Taxonomy" id="1508390"/>
    <lineage>
        <taxon>Bacteria</taxon>
        <taxon>Bacillati</taxon>
        <taxon>Bacillota</taxon>
        <taxon>Bacilli</taxon>
        <taxon>Bacillales</taxon>
        <taxon>Bacillaceae</taxon>
        <taxon>Aureibacillus</taxon>
    </lineage>
</organism>
<dbReference type="SUPFAM" id="SSF69279">
    <property type="entry name" value="Phage tail proteins"/>
    <property type="match status" value="1"/>
</dbReference>
<dbReference type="RefSeq" id="WP_133581995.1">
    <property type="nucleotide sequence ID" value="NZ_SNYJ01000022.1"/>
</dbReference>
<keyword evidence="3" id="KW-1185">Reference proteome</keyword>
<dbReference type="Gene3D" id="3.55.50.10">
    <property type="entry name" value="Baseplate protein-like domains"/>
    <property type="match status" value="1"/>
</dbReference>